<dbReference type="SMART" id="SM01373">
    <property type="entry name" value="MAGE"/>
    <property type="match status" value="1"/>
</dbReference>
<dbReference type="InterPro" id="IPR041899">
    <property type="entry name" value="MAGE_WH2"/>
</dbReference>
<feature type="region of interest" description="Disordered" evidence="1">
    <location>
        <begin position="14"/>
        <end position="120"/>
    </location>
</feature>
<dbReference type="Pfam" id="PF01454">
    <property type="entry name" value="MAGE"/>
    <property type="match status" value="2"/>
</dbReference>
<evidence type="ECO:0000313" key="4">
    <source>
        <dbReference type="Proteomes" id="UP001623349"/>
    </source>
</evidence>
<dbReference type="InterPro" id="IPR021072">
    <property type="entry name" value="MAGE_N"/>
</dbReference>
<feature type="compositionally biased region" description="Basic residues" evidence="1">
    <location>
        <begin position="336"/>
        <end position="346"/>
    </location>
</feature>
<feature type="compositionally biased region" description="Basic and acidic residues" evidence="1">
    <location>
        <begin position="27"/>
        <end position="48"/>
    </location>
</feature>
<sequence>MCILLSLTTAIMPRGQKSKARAREKRRQFQEEARGLKDAQAKAAEKGESPSCSDQASGDAKPSTSAAGFPQQSQSSAPSNTGGKVTARRRSGKGDQSQGDENKSSSHRAPLATGSPQMDVLTRKTGMLMEYMLCKYKVKQPMRKGEMLKVINRRFKEHFPEILKKASYRLDMVFGLELKEIQPHGQSYELVSKLDFQDDGSGSSDLGLPTKGILIPLLSVIYLNNYCAPEKEVWHFLNMLGVYDGVSHLIFGDIRKLITEDLVQEQYLQYTQVPGSDPPSYEFLWGPRAYAETSQVKVVEFLAKINENMPGAYSSRYEQALIEEEEQAKAAAKAGTKGKAKGHSKSKLSNPPR</sequence>
<dbReference type="Gene3D" id="1.10.10.1210">
    <property type="entry name" value="MAGE homology domain, winged helix WH2 motif"/>
    <property type="match status" value="1"/>
</dbReference>
<dbReference type="PANTHER" id="PTHR11736:SF164">
    <property type="entry name" value="MELANOMA-ASSOCIATED ANTIGEN B1"/>
    <property type="match status" value="1"/>
</dbReference>
<evidence type="ECO:0000259" key="2">
    <source>
        <dbReference type="PROSITE" id="PS50838"/>
    </source>
</evidence>
<organism evidence="3 4">
    <name type="scientific">Apodemus speciosus</name>
    <name type="common">Large Japanese field mouse</name>
    <dbReference type="NCBI Taxonomy" id="105296"/>
    <lineage>
        <taxon>Eukaryota</taxon>
        <taxon>Metazoa</taxon>
        <taxon>Chordata</taxon>
        <taxon>Craniata</taxon>
        <taxon>Vertebrata</taxon>
        <taxon>Euteleostomi</taxon>
        <taxon>Mammalia</taxon>
        <taxon>Eutheria</taxon>
        <taxon>Euarchontoglires</taxon>
        <taxon>Glires</taxon>
        <taxon>Rodentia</taxon>
        <taxon>Myomorpha</taxon>
        <taxon>Muroidea</taxon>
        <taxon>Muridae</taxon>
        <taxon>Murinae</taxon>
        <taxon>Apodemus</taxon>
    </lineage>
</organism>
<name>A0ABQ0FUL0_APOSI</name>
<dbReference type="PROSITE" id="PS50838">
    <property type="entry name" value="MAGE"/>
    <property type="match status" value="1"/>
</dbReference>
<accession>A0ABQ0FUL0</accession>
<protein>
    <submittedName>
        <fullName evidence="3">Melanoma-associated antigen B4</fullName>
    </submittedName>
</protein>
<dbReference type="Pfam" id="PF12440">
    <property type="entry name" value="MAGE_N"/>
    <property type="match status" value="1"/>
</dbReference>
<feature type="compositionally biased region" description="Polar residues" evidence="1">
    <location>
        <begin position="50"/>
        <end position="83"/>
    </location>
</feature>
<dbReference type="PANTHER" id="PTHR11736">
    <property type="entry name" value="MELANOMA-ASSOCIATED ANTIGEN MAGE ANTIGEN"/>
    <property type="match status" value="1"/>
</dbReference>
<keyword evidence="4" id="KW-1185">Reference proteome</keyword>
<dbReference type="Proteomes" id="UP001623349">
    <property type="component" value="Unassembled WGS sequence"/>
</dbReference>
<dbReference type="SMART" id="SM01392">
    <property type="entry name" value="MAGE_N"/>
    <property type="match status" value="1"/>
</dbReference>
<evidence type="ECO:0000313" key="3">
    <source>
        <dbReference type="EMBL" id="GAB1302944.1"/>
    </source>
</evidence>
<dbReference type="InterPro" id="IPR041898">
    <property type="entry name" value="MAGE_WH1"/>
</dbReference>
<gene>
    <name evidence="3" type="ORF">APTSU1_001818500</name>
</gene>
<feature type="domain" description="MAGE" evidence="2">
    <location>
        <begin position="121"/>
        <end position="320"/>
    </location>
</feature>
<evidence type="ECO:0000256" key="1">
    <source>
        <dbReference type="SAM" id="MobiDB-lite"/>
    </source>
</evidence>
<dbReference type="InterPro" id="IPR002190">
    <property type="entry name" value="MHD_dom"/>
</dbReference>
<feature type="region of interest" description="Disordered" evidence="1">
    <location>
        <begin position="328"/>
        <end position="353"/>
    </location>
</feature>
<dbReference type="Gene3D" id="1.10.10.1200">
    <property type="entry name" value="MAGE homology domain, winged helix WH1 motif"/>
    <property type="match status" value="1"/>
</dbReference>
<comment type="caution">
    <text evidence="3">The sequence shown here is derived from an EMBL/GenBank/DDBJ whole genome shotgun (WGS) entry which is preliminary data.</text>
</comment>
<proteinExistence type="predicted"/>
<feature type="compositionally biased region" description="Basic residues" evidence="1">
    <location>
        <begin position="16"/>
        <end position="26"/>
    </location>
</feature>
<dbReference type="EMBL" id="BAAFST010000020">
    <property type="protein sequence ID" value="GAB1302944.1"/>
    <property type="molecule type" value="Genomic_DNA"/>
</dbReference>
<dbReference type="InterPro" id="IPR037445">
    <property type="entry name" value="MAGE"/>
</dbReference>
<reference evidence="3 4" key="1">
    <citation type="submission" date="2024-08" db="EMBL/GenBank/DDBJ databases">
        <title>The draft genome of Apodemus speciosus.</title>
        <authorList>
            <person name="Nabeshima K."/>
            <person name="Suzuki S."/>
            <person name="Onuma M."/>
        </authorList>
    </citation>
    <scope>NUCLEOTIDE SEQUENCE [LARGE SCALE GENOMIC DNA]</scope>
    <source>
        <strain evidence="3">IB14-021</strain>
    </source>
</reference>